<dbReference type="InterPro" id="IPR017867">
    <property type="entry name" value="Tyr_phospatase_low_mol_wt"/>
</dbReference>
<comment type="caution">
    <text evidence="7">The sequence shown here is derived from an EMBL/GenBank/DDBJ whole genome shotgun (WGS) entry which is preliminary data.</text>
</comment>
<name>A0A7Y2LYM6_9MICO</name>
<sequence>MRLPSTRRAAREAATPRVLYVCTANQCRSPFAEHIARRATGSRPLLVASAGFRAAGERVPSTGLRVAEQRGLALERHRSRRIDDVDLDSFDLILTMERQHARDIVAAHPALAPRVFTVKQFDRWAAAHPRGAGRALGPWLDEAAADRPPADLLGISTQDDTFDPIASPAPAWIAMADELEEHAAALVRWINSPGVGTRASRRASRG</sequence>
<dbReference type="RefSeq" id="WP_167037710.1">
    <property type="nucleotide sequence ID" value="NZ_BAAANA010000001.1"/>
</dbReference>
<comment type="similarity">
    <text evidence="1">Belongs to the low molecular weight phosphotyrosine protein phosphatase family.</text>
</comment>
<dbReference type="SUPFAM" id="SSF52788">
    <property type="entry name" value="Phosphotyrosine protein phosphatases I"/>
    <property type="match status" value="1"/>
</dbReference>
<evidence type="ECO:0000256" key="5">
    <source>
        <dbReference type="PIRSR" id="PIRSR617867-1"/>
    </source>
</evidence>
<evidence type="ECO:0000256" key="2">
    <source>
        <dbReference type="ARBA" id="ARBA00013064"/>
    </source>
</evidence>
<dbReference type="GO" id="GO:0004725">
    <property type="term" value="F:protein tyrosine phosphatase activity"/>
    <property type="evidence" value="ECO:0007669"/>
    <property type="project" value="UniProtKB-EC"/>
</dbReference>
<proteinExistence type="inferred from homology"/>
<dbReference type="Pfam" id="PF01451">
    <property type="entry name" value="LMWPc"/>
    <property type="match status" value="1"/>
</dbReference>
<evidence type="ECO:0000313" key="7">
    <source>
        <dbReference type="EMBL" id="NNH03261.1"/>
    </source>
</evidence>
<accession>A0A7Y2LYM6</accession>
<dbReference type="Proteomes" id="UP000543598">
    <property type="component" value="Unassembled WGS sequence"/>
</dbReference>
<keyword evidence="3" id="KW-0378">Hydrolase</keyword>
<evidence type="ECO:0000259" key="6">
    <source>
        <dbReference type="SMART" id="SM00226"/>
    </source>
</evidence>
<evidence type="ECO:0000256" key="1">
    <source>
        <dbReference type="ARBA" id="ARBA00011063"/>
    </source>
</evidence>
<evidence type="ECO:0000256" key="3">
    <source>
        <dbReference type="ARBA" id="ARBA00022801"/>
    </source>
</evidence>
<keyword evidence="4" id="KW-0904">Protein phosphatase</keyword>
<evidence type="ECO:0000313" key="8">
    <source>
        <dbReference type="Proteomes" id="UP000543598"/>
    </source>
</evidence>
<feature type="domain" description="Phosphotyrosine protein phosphatase I" evidence="6">
    <location>
        <begin position="16"/>
        <end position="189"/>
    </location>
</feature>
<dbReference type="EC" id="3.1.3.48" evidence="2"/>
<dbReference type="SMART" id="SM00226">
    <property type="entry name" value="LMWPc"/>
    <property type="match status" value="1"/>
</dbReference>
<dbReference type="EMBL" id="JABEMB010000004">
    <property type="protein sequence ID" value="NNH03261.1"/>
    <property type="molecule type" value="Genomic_DNA"/>
</dbReference>
<protein>
    <recommendedName>
        <fullName evidence="2">protein-tyrosine-phosphatase</fullName>
        <ecNumber evidence="2">3.1.3.48</ecNumber>
    </recommendedName>
</protein>
<dbReference type="AlphaFoldDB" id="A0A7Y2LYM6"/>
<dbReference type="InterPro" id="IPR036196">
    <property type="entry name" value="Ptyr_pPase_sf"/>
</dbReference>
<gene>
    <name evidence="7" type="ORF">HLA99_05295</name>
</gene>
<dbReference type="InterPro" id="IPR050438">
    <property type="entry name" value="LMW_PTPase"/>
</dbReference>
<dbReference type="PANTHER" id="PTHR11717:SF7">
    <property type="entry name" value="LOW MOLECULAR WEIGHT PHOSPHOTYROSINE PROTEIN PHOSPHATASE"/>
    <property type="match status" value="1"/>
</dbReference>
<keyword evidence="8" id="KW-1185">Reference proteome</keyword>
<feature type="active site" description="Nucleophile" evidence="5">
    <location>
        <position position="22"/>
    </location>
</feature>
<organism evidence="7 8">
    <name type="scientific">Microbacterium ulmi</name>
    <dbReference type="NCBI Taxonomy" id="179095"/>
    <lineage>
        <taxon>Bacteria</taxon>
        <taxon>Bacillati</taxon>
        <taxon>Actinomycetota</taxon>
        <taxon>Actinomycetes</taxon>
        <taxon>Micrococcales</taxon>
        <taxon>Microbacteriaceae</taxon>
        <taxon>Microbacterium</taxon>
    </lineage>
</organism>
<reference evidence="7 8" key="1">
    <citation type="submission" date="2020-05" db="EMBL/GenBank/DDBJ databases">
        <title>MicrobeNet Type strains.</title>
        <authorList>
            <person name="Nicholson A.C."/>
        </authorList>
    </citation>
    <scope>NUCLEOTIDE SEQUENCE [LARGE SCALE GENOMIC DNA]</scope>
    <source>
        <strain evidence="7 8">JCM 14282</strain>
    </source>
</reference>
<dbReference type="PRINTS" id="PR00719">
    <property type="entry name" value="LMWPTPASE"/>
</dbReference>
<dbReference type="PANTHER" id="PTHR11717">
    <property type="entry name" value="LOW MOLECULAR WEIGHT PROTEIN TYROSINE PHOSPHATASE"/>
    <property type="match status" value="1"/>
</dbReference>
<dbReference type="InterPro" id="IPR023485">
    <property type="entry name" value="Ptyr_pPase"/>
</dbReference>
<evidence type="ECO:0000256" key="4">
    <source>
        <dbReference type="ARBA" id="ARBA00022912"/>
    </source>
</evidence>
<dbReference type="Gene3D" id="3.40.50.2300">
    <property type="match status" value="1"/>
</dbReference>
<feature type="active site" evidence="5">
    <location>
        <position position="28"/>
    </location>
</feature>